<evidence type="ECO:0000256" key="1">
    <source>
        <dbReference type="ARBA" id="ARBA00022679"/>
    </source>
</evidence>
<dbReference type="OrthoDB" id="9797829at2"/>
<feature type="domain" description="Glycosyl transferase family 1" evidence="2">
    <location>
        <begin position="251"/>
        <end position="408"/>
    </location>
</feature>
<protein>
    <submittedName>
        <fullName evidence="3">Glycosyltransferase</fullName>
    </submittedName>
</protein>
<reference evidence="3 4" key="1">
    <citation type="journal article" date="2013" name="Genome Biol. Evol.">
        <title>Genomes of Stigonematalean cyanobacteria (subsection V) and the evolution of oxygenic photosynthesis from prokaryotes to plastids.</title>
        <authorList>
            <person name="Dagan T."/>
            <person name="Roettger M."/>
            <person name="Stucken K."/>
            <person name="Landan G."/>
            <person name="Koch R."/>
            <person name="Major P."/>
            <person name="Gould S.B."/>
            <person name="Goremykin V.V."/>
            <person name="Rippka R."/>
            <person name="Tandeau de Marsac N."/>
            <person name="Gugger M."/>
            <person name="Lockhart P.J."/>
            <person name="Allen J.F."/>
            <person name="Brune I."/>
            <person name="Maus I."/>
            <person name="Puhler A."/>
            <person name="Martin W.F."/>
        </authorList>
    </citation>
    <scope>NUCLEOTIDE SEQUENCE [LARGE SCALE GENOMIC DNA]</scope>
    <source>
        <strain evidence="3 4">PCC 7110</strain>
    </source>
</reference>
<dbReference type="Gene3D" id="3.40.50.2000">
    <property type="entry name" value="Glycogen Phosphorylase B"/>
    <property type="match status" value="1"/>
</dbReference>
<dbReference type="EMBL" id="ANNX02000035">
    <property type="protein sequence ID" value="KYC39321.1"/>
    <property type="molecule type" value="Genomic_DNA"/>
</dbReference>
<dbReference type="RefSeq" id="WP_017740280.1">
    <property type="nucleotide sequence ID" value="NZ_KQ976354.1"/>
</dbReference>
<sequence length="435" mass="49199">MKVLCDISWLGTGFYHPPCRTGIFRVIENLAYGLKNSQECDLIFCTQGASIRLCEVLGYLESNPELAEVPLSYDSKDVKFRRSFYTVYRELNQKLDKTPDSRKLAPEILMLKVLRKILTYVARSAEFFYRSMTPDSLAEADIYHSPYEPIPDEIRKAATQLEKFLTVHDLIPIIHPEFFEFSKDTVEKAISSLDLESWVFCVSQSTKDDLCNYSSIIDPARVFVTHLAASKLFYPCFDSQKNQVICSKYNIPNAPYILSLSTLEPRKNIDHTIRCFLQLIQQEKILDLNLVLVGAKGWKYDKIFAEISSHPILKDRVIPTGYVADEDLAAVYSGAIAFVYPSFYEGFGLPPLEAMQCGVPVITSNTSSLPEVVGDAGILLDPKDSDGLCQSLFELYNQPGLRQSMSHKSLEQAKKFNWEKCTQQTLAAYKTALSS</sequence>
<evidence type="ECO:0000259" key="2">
    <source>
        <dbReference type="Pfam" id="PF00534"/>
    </source>
</evidence>
<organism evidence="3 4">
    <name type="scientific">Scytonema hofmannii PCC 7110</name>
    <dbReference type="NCBI Taxonomy" id="128403"/>
    <lineage>
        <taxon>Bacteria</taxon>
        <taxon>Bacillati</taxon>
        <taxon>Cyanobacteriota</taxon>
        <taxon>Cyanophyceae</taxon>
        <taxon>Nostocales</taxon>
        <taxon>Scytonemataceae</taxon>
        <taxon>Scytonema</taxon>
    </lineage>
</organism>
<keyword evidence="4" id="KW-1185">Reference proteome</keyword>
<dbReference type="PANTHER" id="PTHR46401:SF2">
    <property type="entry name" value="GLYCOSYLTRANSFERASE WBBK-RELATED"/>
    <property type="match status" value="1"/>
</dbReference>
<proteinExistence type="predicted"/>
<gene>
    <name evidence="3" type="ORF">WA1_31795</name>
</gene>
<comment type="caution">
    <text evidence="3">The sequence shown here is derived from an EMBL/GenBank/DDBJ whole genome shotgun (WGS) entry which is preliminary data.</text>
</comment>
<dbReference type="PANTHER" id="PTHR46401">
    <property type="entry name" value="GLYCOSYLTRANSFERASE WBBK-RELATED"/>
    <property type="match status" value="1"/>
</dbReference>
<dbReference type="FunFam" id="3.40.50.2000:FF:000119">
    <property type="entry name" value="Glycosyl transferase group 1"/>
    <property type="match status" value="1"/>
</dbReference>
<dbReference type="GO" id="GO:0009103">
    <property type="term" value="P:lipopolysaccharide biosynthetic process"/>
    <property type="evidence" value="ECO:0007669"/>
    <property type="project" value="TreeGrafter"/>
</dbReference>
<dbReference type="SUPFAM" id="SSF53756">
    <property type="entry name" value="UDP-Glycosyltransferase/glycogen phosphorylase"/>
    <property type="match status" value="1"/>
</dbReference>
<keyword evidence="1 3" id="KW-0808">Transferase</keyword>
<dbReference type="CDD" id="cd03809">
    <property type="entry name" value="GT4_MtfB-like"/>
    <property type="match status" value="1"/>
</dbReference>
<evidence type="ECO:0000313" key="3">
    <source>
        <dbReference type="EMBL" id="KYC39321.1"/>
    </source>
</evidence>
<name>A0A139X3N0_9CYAN</name>
<dbReference type="Proteomes" id="UP000076925">
    <property type="component" value="Unassembled WGS sequence"/>
</dbReference>
<dbReference type="STRING" id="128403.WA1_31795"/>
<dbReference type="GO" id="GO:0016757">
    <property type="term" value="F:glycosyltransferase activity"/>
    <property type="evidence" value="ECO:0007669"/>
    <property type="project" value="InterPro"/>
</dbReference>
<dbReference type="InterPro" id="IPR001296">
    <property type="entry name" value="Glyco_trans_1"/>
</dbReference>
<accession>A0A139X3N0</accession>
<evidence type="ECO:0000313" key="4">
    <source>
        <dbReference type="Proteomes" id="UP000076925"/>
    </source>
</evidence>
<dbReference type="Pfam" id="PF00534">
    <property type="entry name" value="Glycos_transf_1"/>
    <property type="match status" value="1"/>
</dbReference>
<dbReference type="AlphaFoldDB" id="A0A139X3N0"/>